<keyword evidence="5 7" id="KW-0472">Membrane</keyword>
<dbReference type="SUPFAM" id="SSF103473">
    <property type="entry name" value="MFS general substrate transporter"/>
    <property type="match status" value="1"/>
</dbReference>
<proteinExistence type="predicted"/>
<gene>
    <name evidence="9" type="ORF">KK488_14970</name>
</gene>
<dbReference type="InterPro" id="IPR011701">
    <property type="entry name" value="MFS"/>
</dbReference>
<accession>A0A9X1DE58</accession>
<dbReference type="Pfam" id="PF07690">
    <property type="entry name" value="MFS_1"/>
    <property type="match status" value="1"/>
</dbReference>
<feature type="transmembrane region" description="Helical" evidence="7">
    <location>
        <begin position="321"/>
        <end position="340"/>
    </location>
</feature>
<evidence type="ECO:0000256" key="6">
    <source>
        <dbReference type="SAM" id="MobiDB-lite"/>
    </source>
</evidence>
<dbReference type="PROSITE" id="PS50850">
    <property type="entry name" value="MFS"/>
    <property type="match status" value="1"/>
</dbReference>
<feature type="transmembrane region" description="Helical" evidence="7">
    <location>
        <begin position="200"/>
        <end position="220"/>
    </location>
</feature>
<dbReference type="EMBL" id="JAHGAW010000010">
    <property type="protein sequence ID" value="MBT2188256.1"/>
    <property type="molecule type" value="Genomic_DNA"/>
</dbReference>
<comment type="caution">
    <text evidence="9">The sequence shown here is derived from an EMBL/GenBank/DDBJ whole genome shotgun (WGS) entry which is preliminary data.</text>
</comment>
<feature type="domain" description="Major facilitator superfamily (MFS) profile" evidence="8">
    <location>
        <begin position="30"/>
        <end position="439"/>
    </location>
</feature>
<evidence type="ECO:0000256" key="7">
    <source>
        <dbReference type="SAM" id="Phobius"/>
    </source>
</evidence>
<dbReference type="GO" id="GO:0022857">
    <property type="term" value="F:transmembrane transporter activity"/>
    <property type="evidence" value="ECO:0007669"/>
    <property type="project" value="InterPro"/>
</dbReference>
<feature type="transmembrane region" description="Helical" evidence="7">
    <location>
        <begin position="383"/>
        <end position="405"/>
    </location>
</feature>
<keyword evidence="3 7" id="KW-0812">Transmembrane</keyword>
<feature type="transmembrane region" description="Helical" evidence="7">
    <location>
        <begin position="156"/>
        <end position="180"/>
    </location>
</feature>
<dbReference type="Proteomes" id="UP001138757">
    <property type="component" value="Unassembled WGS sequence"/>
</dbReference>
<dbReference type="PANTHER" id="PTHR23505:SF79">
    <property type="entry name" value="PROTEIN SPINSTER"/>
    <property type="match status" value="1"/>
</dbReference>
<keyword evidence="2" id="KW-0813">Transport</keyword>
<evidence type="ECO:0000313" key="10">
    <source>
        <dbReference type="Proteomes" id="UP001138757"/>
    </source>
</evidence>
<organism evidence="9 10">
    <name type="scientific">Sphingobium nicotianae</name>
    <dbReference type="NCBI Taxonomy" id="2782607"/>
    <lineage>
        <taxon>Bacteria</taxon>
        <taxon>Pseudomonadati</taxon>
        <taxon>Pseudomonadota</taxon>
        <taxon>Alphaproteobacteria</taxon>
        <taxon>Sphingomonadales</taxon>
        <taxon>Sphingomonadaceae</taxon>
        <taxon>Sphingobium</taxon>
    </lineage>
</organism>
<evidence type="ECO:0000256" key="4">
    <source>
        <dbReference type="ARBA" id="ARBA00022989"/>
    </source>
</evidence>
<dbReference type="RefSeq" id="WP_214624516.1">
    <property type="nucleotide sequence ID" value="NZ_JAHGAW010000010.1"/>
</dbReference>
<feature type="transmembrane region" description="Helical" evidence="7">
    <location>
        <begin position="28"/>
        <end position="52"/>
    </location>
</feature>
<evidence type="ECO:0000256" key="1">
    <source>
        <dbReference type="ARBA" id="ARBA00004141"/>
    </source>
</evidence>
<dbReference type="Gene3D" id="1.20.1250.20">
    <property type="entry name" value="MFS general substrate transporter like domains"/>
    <property type="match status" value="1"/>
</dbReference>
<comment type="subcellular location">
    <subcellularLocation>
        <location evidence="1">Membrane</location>
        <topology evidence="1">Multi-pass membrane protein</topology>
    </subcellularLocation>
</comment>
<sequence length="453" mass="48505">MNANAERTSGDASPAPAVPSDRASPRGWYTVILLGVVSMLSFVDRGVMALFVQPMKRDFHLSDTEVSLLLGLAFTLPYVVVGFPMARFIDRGNRRSLIAGCLAVWSFATAICGVAQNYWTLFVCRFVTGGAESVNTSGSLSMIADCVPREKMPRAFAIQSAGVAGGAALSLLIGGVLYGLLADIPPTRVPVIGVIHNWQLVFMIVGIPGLMAALLMALTVPEPHRKGGTKPGGYTLREVFHFVVTLRSLHWPLLSGMLLLAVMTSGFSAWMPAFYERTYGWGPEKVGPLLGAISLVTSITGLLAGARLAEWLGKRRNDANLRVGFLAHLISQPLLIIMPLMPSPWLALACGGLAGVISVMGAPGFSAALQITTPNEMRAQVNVMYAASITAIGGTLGPTLVGLLSDFVARSEGDLRYVLVALKILFGPLAVYMIWKSLKPYGAIYRERIDAER</sequence>
<dbReference type="AlphaFoldDB" id="A0A9X1DE58"/>
<reference evidence="9" key="1">
    <citation type="submission" date="2021-05" db="EMBL/GenBank/DDBJ databases">
        <title>Genome of Sphingobium sp. strain.</title>
        <authorList>
            <person name="Fan R."/>
        </authorList>
    </citation>
    <scope>NUCLEOTIDE SEQUENCE</scope>
    <source>
        <strain evidence="9">H33</strain>
    </source>
</reference>
<keyword evidence="10" id="KW-1185">Reference proteome</keyword>
<evidence type="ECO:0000256" key="5">
    <source>
        <dbReference type="ARBA" id="ARBA00023136"/>
    </source>
</evidence>
<feature type="transmembrane region" description="Helical" evidence="7">
    <location>
        <begin position="417"/>
        <end position="435"/>
    </location>
</feature>
<feature type="transmembrane region" description="Helical" evidence="7">
    <location>
        <begin position="346"/>
        <end position="371"/>
    </location>
</feature>
<evidence type="ECO:0000259" key="8">
    <source>
        <dbReference type="PROSITE" id="PS50850"/>
    </source>
</evidence>
<dbReference type="InterPro" id="IPR044770">
    <property type="entry name" value="MFS_spinster-like"/>
</dbReference>
<evidence type="ECO:0000313" key="9">
    <source>
        <dbReference type="EMBL" id="MBT2188256.1"/>
    </source>
</evidence>
<protein>
    <submittedName>
        <fullName evidence="9">MFS transporter</fullName>
    </submittedName>
</protein>
<feature type="region of interest" description="Disordered" evidence="6">
    <location>
        <begin position="1"/>
        <end position="22"/>
    </location>
</feature>
<feature type="transmembrane region" description="Helical" evidence="7">
    <location>
        <begin position="64"/>
        <end position="85"/>
    </location>
</feature>
<evidence type="ECO:0000256" key="2">
    <source>
        <dbReference type="ARBA" id="ARBA00022448"/>
    </source>
</evidence>
<feature type="transmembrane region" description="Helical" evidence="7">
    <location>
        <begin position="287"/>
        <end position="309"/>
    </location>
</feature>
<dbReference type="InterPro" id="IPR036259">
    <property type="entry name" value="MFS_trans_sf"/>
</dbReference>
<dbReference type="PANTHER" id="PTHR23505">
    <property type="entry name" value="SPINSTER"/>
    <property type="match status" value="1"/>
</dbReference>
<dbReference type="GO" id="GO:0016020">
    <property type="term" value="C:membrane"/>
    <property type="evidence" value="ECO:0007669"/>
    <property type="project" value="UniProtKB-SubCell"/>
</dbReference>
<evidence type="ECO:0000256" key="3">
    <source>
        <dbReference type="ARBA" id="ARBA00022692"/>
    </source>
</evidence>
<dbReference type="InterPro" id="IPR020846">
    <property type="entry name" value="MFS_dom"/>
</dbReference>
<feature type="transmembrane region" description="Helical" evidence="7">
    <location>
        <begin position="253"/>
        <end position="275"/>
    </location>
</feature>
<name>A0A9X1DE58_9SPHN</name>
<keyword evidence="4 7" id="KW-1133">Transmembrane helix</keyword>
<feature type="compositionally biased region" description="Polar residues" evidence="6">
    <location>
        <begin position="1"/>
        <end position="11"/>
    </location>
</feature>